<keyword evidence="1" id="KW-0813">Transport</keyword>
<dbReference type="Gene3D" id="3.40.50.300">
    <property type="entry name" value="P-loop containing nucleotide triphosphate hydrolases"/>
    <property type="match status" value="2"/>
</dbReference>
<dbReference type="InterPro" id="IPR017871">
    <property type="entry name" value="ABC_transporter-like_CS"/>
</dbReference>
<dbReference type="PANTHER" id="PTHR43790:SF9">
    <property type="entry name" value="GALACTOFURANOSE TRANSPORTER ATP-BINDING PROTEIN YTFR"/>
    <property type="match status" value="1"/>
</dbReference>
<name>A0ABV9QMX0_9FIRM</name>
<dbReference type="InterPro" id="IPR027417">
    <property type="entry name" value="P-loop_NTPase"/>
</dbReference>
<keyword evidence="7" id="KW-1185">Reference proteome</keyword>
<dbReference type="Proteomes" id="UP001595916">
    <property type="component" value="Unassembled WGS sequence"/>
</dbReference>
<dbReference type="Pfam" id="PF00005">
    <property type="entry name" value="ABC_tran"/>
    <property type="match status" value="2"/>
</dbReference>
<keyword evidence="3" id="KW-0547">Nucleotide-binding</keyword>
<dbReference type="CDD" id="cd03216">
    <property type="entry name" value="ABC_Carb_Monos_I"/>
    <property type="match status" value="1"/>
</dbReference>
<dbReference type="SUPFAM" id="SSF52540">
    <property type="entry name" value="P-loop containing nucleoside triphosphate hydrolases"/>
    <property type="match status" value="2"/>
</dbReference>
<dbReference type="PANTHER" id="PTHR43790">
    <property type="entry name" value="CARBOHYDRATE TRANSPORT ATP-BINDING PROTEIN MG119-RELATED"/>
    <property type="match status" value="1"/>
</dbReference>
<dbReference type="InterPro" id="IPR003439">
    <property type="entry name" value="ABC_transporter-like_ATP-bd"/>
</dbReference>
<proteinExistence type="predicted"/>
<dbReference type="PROSITE" id="PS50893">
    <property type="entry name" value="ABC_TRANSPORTER_2"/>
    <property type="match status" value="2"/>
</dbReference>
<evidence type="ECO:0000259" key="5">
    <source>
        <dbReference type="PROSITE" id="PS50893"/>
    </source>
</evidence>
<dbReference type="SMART" id="SM00382">
    <property type="entry name" value="AAA"/>
    <property type="match status" value="2"/>
</dbReference>
<sequence length="502" mass="55650">MKEILRLEKISKHYAGVQALKQVSMTFAQGRIHSIVGENGAGKSTLIQVMTGAVSPSEGSIYVRGEKIEHMTPMKSRKMKIAAVYQELNLIPELAVYQNIFYGKELKKGFGLDEEKMKQRSKELLAGLHVDISVEERIGDLGIGSRQVVEIAKALIDTPDLILFDEPTASLSPKEAQHLHKIIENLAGRGISVIFVSHKLDEVLKISHTICVLRDGELISVKEKEGSWKGIYDIAALVRDMLGKKLSFHHSETVSSKSQTPMLELKSVSTSKVQDIDLCLYRGEILSLSGMLGSMRTEVLSAIFGIDSLTSGEIFVEGKKLLIDSPRAAICAKIGYITEDRKDSGLFMELSIRENMGIASLSRFKRGLAFDRAAEEGAIVELLEELNVKYTSLDQKVKELSGGNQQKIALGKWLMASPDILLLDEPTRGVDVGAKEEIYRIIDRLSDQGKAILMVSSEMEEVLRLSDRTLVMNHGRIVSEYAKDEITAERILQDSSKFISEV</sequence>
<organism evidence="6 7">
    <name type="scientific">Filifactor villosus</name>
    <dbReference type="NCBI Taxonomy" id="29374"/>
    <lineage>
        <taxon>Bacteria</taxon>
        <taxon>Bacillati</taxon>
        <taxon>Bacillota</taxon>
        <taxon>Clostridia</taxon>
        <taxon>Peptostreptococcales</taxon>
        <taxon>Filifactoraceae</taxon>
        <taxon>Filifactor</taxon>
    </lineage>
</organism>
<dbReference type="InterPro" id="IPR003593">
    <property type="entry name" value="AAA+_ATPase"/>
</dbReference>
<keyword evidence="2" id="KW-0677">Repeat</keyword>
<gene>
    <name evidence="6" type="ORF">ACFO4R_11735</name>
</gene>
<evidence type="ECO:0000256" key="3">
    <source>
        <dbReference type="ARBA" id="ARBA00022741"/>
    </source>
</evidence>
<keyword evidence="4 6" id="KW-0067">ATP-binding</keyword>
<evidence type="ECO:0000256" key="4">
    <source>
        <dbReference type="ARBA" id="ARBA00022840"/>
    </source>
</evidence>
<evidence type="ECO:0000256" key="1">
    <source>
        <dbReference type="ARBA" id="ARBA00022448"/>
    </source>
</evidence>
<feature type="domain" description="ABC transporter" evidence="5">
    <location>
        <begin position="5"/>
        <end position="240"/>
    </location>
</feature>
<dbReference type="InterPro" id="IPR050107">
    <property type="entry name" value="ABC_carbohydrate_import_ATPase"/>
</dbReference>
<evidence type="ECO:0000313" key="6">
    <source>
        <dbReference type="EMBL" id="MFC4805715.1"/>
    </source>
</evidence>
<evidence type="ECO:0000256" key="2">
    <source>
        <dbReference type="ARBA" id="ARBA00022737"/>
    </source>
</evidence>
<accession>A0ABV9QMX0</accession>
<feature type="domain" description="ABC transporter" evidence="5">
    <location>
        <begin position="249"/>
        <end position="499"/>
    </location>
</feature>
<reference evidence="7" key="1">
    <citation type="journal article" date="2019" name="Int. J. Syst. Evol. Microbiol.">
        <title>The Global Catalogue of Microorganisms (GCM) 10K type strain sequencing project: providing services to taxonomists for standard genome sequencing and annotation.</title>
        <authorList>
            <consortium name="The Broad Institute Genomics Platform"/>
            <consortium name="The Broad Institute Genome Sequencing Center for Infectious Disease"/>
            <person name="Wu L."/>
            <person name="Ma J."/>
        </authorList>
    </citation>
    <scope>NUCLEOTIDE SEQUENCE [LARGE SCALE GENOMIC DNA]</scope>
    <source>
        <strain evidence="7">CCUG 46385</strain>
    </source>
</reference>
<dbReference type="PROSITE" id="PS00211">
    <property type="entry name" value="ABC_TRANSPORTER_1"/>
    <property type="match status" value="1"/>
</dbReference>
<comment type="caution">
    <text evidence="6">The sequence shown here is derived from an EMBL/GenBank/DDBJ whole genome shotgun (WGS) entry which is preliminary data.</text>
</comment>
<protein>
    <submittedName>
        <fullName evidence="6">Sugar ABC transporter ATP-binding protein</fullName>
    </submittedName>
</protein>
<dbReference type="RefSeq" id="WP_379789374.1">
    <property type="nucleotide sequence ID" value="NZ_JBHSHL010000061.1"/>
</dbReference>
<dbReference type="EMBL" id="JBHSHL010000061">
    <property type="protein sequence ID" value="MFC4805715.1"/>
    <property type="molecule type" value="Genomic_DNA"/>
</dbReference>
<dbReference type="CDD" id="cd03215">
    <property type="entry name" value="ABC_Carb_Monos_II"/>
    <property type="match status" value="1"/>
</dbReference>
<dbReference type="GO" id="GO:0005524">
    <property type="term" value="F:ATP binding"/>
    <property type="evidence" value="ECO:0007669"/>
    <property type="project" value="UniProtKB-KW"/>
</dbReference>
<evidence type="ECO:0000313" key="7">
    <source>
        <dbReference type="Proteomes" id="UP001595916"/>
    </source>
</evidence>